<dbReference type="InterPro" id="IPR036390">
    <property type="entry name" value="WH_DNA-bd_sf"/>
</dbReference>
<organism evidence="5 6">
    <name type="scientific">Asanoa siamensis</name>
    <dbReference type="NCBI Taxonomy" id="926357"/>
    <lineage>
        <taxon>Bacteria</taxon>
        <taxon>Bacillati</taxon>
        <taxon>Actinomycetota</taxon>
        <taxon>Actinomycetes</taxon>
        <taxon>Micromonosporales</taxon>
        <taxon>Micromonosporaceae</taxon>
        <taxon>Asanoa</taxon>
    </lineage>
</organism>
<evidence type="ECO:0000256" key="2">
    <source>
        <dbReference type="ARBA" id="ARBA00023125"/>
    </source>
</evidence>
<evidence type="ECO:0000256" key="1">
    <source>
        <dbReference type="ARBA" id="ARBA00023015"/>
    </source>
</evidence>
<accession>A0ABQ4CTN1</accession>
<feature type="domain" description="HTH hxlR-type" evidence="4">
    <location>
        <begin position="28"/>
        <end position="134"/>
    </location>
</feature>
<evidence type="ECO:0000259" key="4">
    <source>
        <dbReference type="PROSITE" id="PS51118"/>
    </source>
</evidence>
<evidence type="ECO:0000256" key="3">
    <source>
        <dbReference type="ARBA" id="ARBA00023163"/>
    </source>
</evidence>
<name>A0ABQ4CTN1_9ACTN</name>
<proteinExistence type="predicted"/>
<evidence type="ECO:0000313" key="5">
    <source>
        <dbReference type="EMBL" id="GIF74635.1"/>
    </source>
</evidence>
<dbReference type="SUPFAM" id="SSF46785">
    <property type="entry name" value="Winged helix' DNA-binding domain"/>
    <property type="match status" value="1"/>
</dbReference>
<keyword evidence="1" id="KW-0805">Transcription regulation</keyword>
<protein>
    <submittedName>
        <fullName evidence="5">HxlR family transcriptional regulator</fullName>
    </submittedName>
</protein>
<sequence>MCSYEEEVAPVPTAADFRAAGLRLPGPCEEWADDAGFIRGVVDRVGDKWTVLVIGTLGDGPRRYTDLQQAIPGISQRMLTLTLKHLTRDGLVERTAYPEVPPRVEYALTGLGQSLLSSVLALARWAYDHRDDIRTHRATFDRTNTA</sequence>
<keyword evidence="3" id="KW-0804">Transcription</keyword>
<dbReference type="Gene3D" id="1.10.10.10">
    <property type="entry name" value="Winged helix-like DNA-binding domain superfamily/Winged helix DNA-binding domain"/>
    <property type="match status" value="1"/>
</dbReference>
<keyword evidence="2" id="KW-0238">DNA-binding</keyword>
<dbReference type="PANTHER" id="PTHR33204">
    <property type="entry name" value="TRANSCRIPTIONAL REGULATOR, MARR FAMILY"/>
    <property type="match status" value="1"/>
</dbReference>
<dbReference type="Pfam" id="PF01638">
    <property type="entry name" value="HxlR"/>
    <property type="match status" value="1"/>
</dbReference>
<dbReference type="Proteomes" id="UP000604117">
    <property type="component" value="Unassembled WGS sequence"/>
</dbReference>
<dbReference type="PROSITE" id="PS51118">
    <property type="entry name" value="HTH_HXLR"/>
    <property type="match status" value="1"/>
</dbReference>
<dbReference type="PANTHER" id="PTHR33204:SF39">
    <property type="entry name" value="TRANSCRIPTIONAL REGULATORY PROTEIN"/>
    <property type="match status" value="1"/>
</dbReference>
<reference evidence="5 6" key="1">
    <citation type="submission" date="2021-01" db="EMBL/GenBank/DDBJ databases">
        <title>Whole genome shotgun sequence of Asanoa siamensis NBRC 107932.</title>
        <authorList>
            <person name="Komaki H."/>
            <person name="Tamura T."/>
        </authorList>
    </citation>
    <scope>NUCLEOTIDE SEQUENCE [LARGE SCALE GENOMIC DNA]</scope>
    <source>
        <strain evidence="5 6">NBRC 107932</strain>
    </source>
</reference>
<dbReference type="InterPro" id="IPR002577">
    <property type="entry name" value="HTH_HxlR"/>
</dbReference>
<dbReference type="InterPro" id="IPR036388">
    <property type="entry name" value="WH-like_DNA-bd_sf"/>
</dbReference>
<keyword evidence="6" id="KW-1185">Reference proteome</keyword>
<evidence type="ECO:0000313" key="6">
    <source>
        <dbReference type="Proteomes" id="UP000604117"/>
    </source>
</evidence>
<dbReference type="EMBL" id="BONE01000033">
    <property type="protein sequence ID" value="GIF74635.1"/>
    <property type="molecule type" value="Genomic_DNA"/>
</dbReference>
<comment type="caution">
    <text evidence="5">The sequence shown here is derived from an EMBL/GenBank/DDBJ whole genome shotgun (WGS) entry which is preliminary data.</text>
</comment>
<gene>
    <name evidence="5" type="ORF">Asi02nite_41530</name>
</gene>